<sequence>MLQFPRGLLLQFRRLIEMEFPQSWSEELFDRTR</sequence>
<reference evidence="1 2" key="1">
    <citation type="journal article" date="2018" name="Front. Plant Sci.">
        <title>Red Clover (Trifolium pratense) and Zigzag Clover (T. medium) - A Picture of Genomic Similarities and Differences.</title>
        <authorList>
            <person name="Dluhosova J."/>
            <person name="Istvanek J."/>
            <person name="Nedelnik J."/>
            <person name="Repkova J."/>
        </authorList>
    </citation>
    <scope>NUCLEOTIDE SEQUENCE [LARGE SCALE GENOMIC DNA]</scope>
    <source>
        <strain evidence="2">cv. 10/8</strain>
        <tissue evidence="1">Leaf</tissue>
    </source>
</reference>
<keyword evidence="2" id="KW-1185">Reference proteome</keyword>
<comment type="caution">
    <text evidence="1">The sequence shown here is derived from an EMBL/GenBank/DDBJ whole genome shotgun (WGS) entry which is preliminary data.</text>
</comment>
<feature type="non-terminal residue" evidence="1">
    <location>
        <position position="33"/>
    </location>
</feature>
<dbReference type="EMBL" id="LXQA010781751">
    <property type="protein sequence ID" value="MCI70725.1"/>
    <property type="molecule type" value="Genomic_DNA"/>
</dbReference>
<organism evidence="1 2">
    <name type="scientific">Trifolium medium</name>
    <dbReference type="NCBI Taxonomy" id="97028"/>
    <lineage>
        <taxon>Eukaryota</taxon>
        <taxon>Viridiplantae</taxon>
        <taxon>Streptophyta</taxon>
        <taxon>Embryophyta</taxon>
        <taxon>Tracheophyta</taxon>
        <taxon>Spermatophyta</taxon>
        <taxon>Magnoliopsida</taxon>
        <taxon>eudicotyledons</taxon>
        <taxon>Gunneridae</taxon>
        <taxon>Pentapetalae</taxon>
        <taxon>rosids</taxon>
        <taxon>fabids</taxon>
        <taxon>Fabales</taxon>
        <taxon>Fabaceae</taxon>
        <taxon>Papilionoideae</taxon>
        <taxon>50 kb inversion clade</taxon>
        <taxon>NPAAA clade</taxon>
        <taxon>Hologalegina</taxon>
        <taxon>IRL clade</taxon>
        <taxon>Trifolieae</taxon>
        <taxon>Trifolium</taxon>
    </lineage>
</organism>
<evidence type="ECO:0000313" key="2">
    <source>
        <dbReference type="Proteomes" id="UP000265520"/>
    </source>
</evidence>
<name>A0A392UG56_9FABA</name>
<evidence type="ECO:0000313" key="1">
    <source>
        <dbReference type="EMBL" id="MCI70725.1"/>
    </source>
</evidence>
<dbReference type="Proteomes" id="UP000265520">
    <property type="component" value="Unassembled WGS sequence"/>
</dbReference>
<dbReference type="AlphaFoldDB" id="A0A392UG56"/>
<accession>A0A392UG56</accession>
<proteinExistence type="predicted"/>
<protein>
    <submittedName>
        <fullName evidence="1">Uncharacterized protein</fullName>
    </submittedName>
</protein>